<dbReference type="SUPFAM" id="SSF54534">
    <property type="entry name" value="FKBP-like"/>
    <property type="match status" value="1"/>
</dbReference>
<dbReference type="PROSITE" id="PS50059">
    <property type="entry name" value="FKBP_PPIASE"/>
    <property type="match status" value="1"/>
</dbReference>
<comment type="catalytic activity">
    <reaction evidence="1 8 9">
        <text>[protein]-peptidylproline (omega=180) = [protein]-peptidylproline (omega=0)</text>
        <dbReference type="Rhea" id="RHEA:16237"/>
        <dbReference type="Rhea" id="RHEA-COMP:10747"/>
        <dbReference type="Rhea" id="RHEA-COMP:10748"/>
        <dbReference type="ChEBI" id="CHEBI:83833"/>
        <dbReference type="ChEBI" id="CHEBI:83834"/>
        <dbReference type="EC" id="5.2.1.8"/>
    </reaction>
</comment>
<proteinExistence type="inferred from homology"/>
<reference evidence="11" key="1">
    <citation type="journal article" date="2014" name="Genome Biol. Evol.">
        <title>Pangenome evidence for extensive interdomain horizontal transfer affecting lineage core and shell genes in uncultured planktonic thaumarchaeota and euryarchaeota.</title>
        <authorList>
            <person name="Deschamps P."/>
            <person name="Zivanovic Y."/>
            <person name="Moreira D."/>
            <person name="Rodriguez-Valera F."/>
            <person name="Lopez-Garcia P."/>
        </authorList>
    </citation>
    <scope>NUCLEOTIDE SEQUENCE</scope>
</reference>
<dbReference type="InterPro" id="IPR001179">
    <property type="entry name" value="PPIase_FKBP_dom"/>
</dbReference>
<keyword evidence="7 8" id="KW-0413">Isomerase</keyword>
<protein>
    <recommendedName>
        <fullName evidence="9">Peptidyl-prolyl cis-trans isomerase</fullName>
        <ecNumber evidence="9">5.2.1.8</ecNumber>
    </recommendedName>
</protein>
<comment type="similarity">
    <text evidence="3 9">Belongs to the FKBP-type PPIase family.</text>
</comment>
<keyword evidence="6" id="KW-0143">Chaperone</keyword>
<dbReference type="PANTHER" id="PTHR47861:SF3">
    <property type="entry name" value="FKBP-TYPE PEPTIDYL-PROLYL CIS-TRANS ISOMERASE SLYD"/>
    <property type="match status" value="1"/>
</dbReference>
<keyword evidence="5 8" id="KW-0697">Rotamase</keyword>
<evidence type="ECO:0000313" key="11">
    <source>
        <dbReference type="EMBL" id="AIE98104.1"/>
    </source>
</evidence>
<keyword evidence="4" id="KW-0963">Cytoplasm</keyword>
<evidence type="ECO:0000256" key="2">
    <source>
        <dbReference type="ARBA" id="ARBA00004496"/>
    </source>
</evidence>
<sequence>MRYANCWRKSKFQRSIVPVYLVQSGPRAKGKQSLMRRNTLRISYLKGLSLKCTCQGSAKSSMTTLLGDDIVAIVEQDTVVTVHYTGTFLDTGQVFDTSEGGEPLGFLVGHGNMIDGFEHELLGAAVGESRQFTLTPDRAYGERDDAAIQSIPLAEFPPDIPLEVGIVLGAQSDQGPIQFTVVAIDDDSVTVDFNHQMAGKSLGFTVEVVSVRAALPEELEHGHAHGPGHHHH</sequence>
<evidence type="ECO:0000256" key="7">
    <source>
        <dbReference type="ARBA" id="ARBA00023235"/>
    </source>
</evidence>
<evidence type="ECO:0000256" key="9">
    <source>
        <dbReference type="RuleBase" id="RU003915"/>
    </source>
</evidence>
<dbReference type="EMBL" id="KF900525">
    <property type="protein sequence ID" value="AIE98104.1"/>
    <property type="molecule type" value="Genomic_DNA"/>
</dbReference>
<evidence type="ECO:0000256" key="5">
    <source>
        <dbReference type="ARBA" id="ARBA00023110"/>
    </source>
</evidence>
<organism evidence="11">
    <name type="scientific">uncultured marine group II/III euryarchaeote KM3_04_C05</name>
    <dbReference type="NCBI Taxonomy" id="1457835"/>
    <lineage>
        <taxon>Archaea</taxon>
        <taxon>Methanobacteriati</taxon>
        <taxon>Methanobacteriota</taxon>
        <taxon>environmental samples</taxon>
    </lineage>
</organism>
<evidence type="ECO:0000256" key="1">
    <source>
        <dbReference type="ARBA" id="ARBA00000971"/>
    </source>
</evidence>
<dbReference type="InterPro" id="IPR046357">
    <property type="entry name" value="PPIase_dom_sf"/>
</dbReference>
<evidence type="ECO:0000259" key="10">
    <source>
        <dbReference type="PROSITE" id="PS50059"/>
    </source>
</evidence>
<dbReference type="AlphaFoldDB" id="A0A075G3U1"/>
<name>A0A075G3U1_9EURY</name>
<evidence type="ECO:0000256" key="6">
    <source>
        <dbReference type="ARBA" id="ARBA00023186"/>
    </source>
</evidence>
<feature type="domain" description="PPIase FKBP-type" evidence="10">
    <location>
        <begin position="77"/>
        <end position="172"/>
    </location>
</feature>
<dbReference type="EC" id="5.2.1.8" evidence="9"/>
<dbReference type="GO" id="GO:0042026">
    <property type="term" value="P:protein refolding"/>
    <property type="evidence" value="ECO:0007669"/>
    <property type="project" value="UniProtKB-ARBA"/>
</dbReference>
<evidence type="ECO:0000256" key="4">
    <source>
        <dbReference type="ARBA" id="ARBA00022490"/>
    </source>
</evidence>
<evidence type="ECO:0000256" key="3">
    <source>
        <dbReference type="ARBA" id="ARBA00006577"/>
    </source>
</evidence>
<dbReference type="Pfam" id="PF00254">
    <property type="entry name" value="FKBP_C"/>
    <property type="match status" value="1"/>
</dbReference>
<dbReference type="GO" id="GO:0005737">
    <property type="term" value="C:cytoplasm"/>
    <property type="evidence" value="ECO:0007669"/>
    <property type="project" value="UniProtKB-SubCell"/>
</dbReference>
<evidence type="ECO:0000256" key="8">
    <source>
        <dbReference type="PROSITE-ProRule" id="PRU00277"/>
    </source>
</evidence>
<dbReference type="Gene3D" id="3.10.50.40">
    <property type="match status" value="1"/>
</dbReference>
<dbReference type="PANTHER" id="PTHR47861">
    <property type="entry name" value="FKBP-TYPE PEPTIDYL-PROLYL CIS-TRANS ISOMERASE SLYD"/>
    <property type="match status" value="1"/>
</dbReference>
<comment type="subcellular location">
    <subcellularLocation>
        <location evidence="2">Cytoplasm</location>
    </subcellularLocation>
</comment>
<accession>A0A075G3U1</accession>
<dbReference type="GO" id="GO:0003755">
    <property type="term" value="F:peptidyl-prolyl cis-trans isomerase activity"/>
    <property type="evidence" value="ECO:0007669"/>
    <property type="project" value="UniProtKB-UniRule"/>
</dbReference>